<dbReference type="InterPro" id="IPR013780">
    <property type="entry name" value="Glyco_hydro_b"/>
</dbReference>
<accession>A0A3E0AFC8</accession>
<feature type="binding site" evidence="3">
    <location>
        <position position="135"/>
    </location>
    <ligand>
        <name>substrate</name>
    </ligand>
</feature>
<evidence type="ECO:0000259" key="4">
    <source>
        <dbReference type="SMART" id="SM00642"/>
    </source>
</evidence>
<dbReference type="SUPFAM" id="SSF51445">
    <property type="entry name" value="(Trans)glycosidases"/>
    <property type="match status" value="1"/>
</dbReference>
<evidence type="ECO:0000313" key="5">
    <source>
        <dbReference type="EMBL" id="REG10359.1"/>
    </source>
</evidence>
<feature type="binding site" evidence="3">
    <location>
        <position position="97"/>
    </location>
    <ligand>
        <name>substrate</name>
    </ligand>
</feature>
<dbReference type="Pfam" id="PF00128">
    <property type="entry name" value="Alpha-amylase"/>
    <property type="match status" value="1"/>
</dbReference>
<dbReference type="GO" id="GO:0016757">
    <property type="term" value="F:glycosyltransferase activity"/>
    <property type="evidence" value="ECO:0007669"/>
    <property type="project" value="UniProtKB-KW"/>
</dbReference>
<dbReference type="AlphaFoldDB" id="A0A3E0AFC8"/>
<feature type="domain" description="Glycosyl hydrolase family 13 catalytic" evidence="4">
    <location>
        <begin position="54"/>
        <end position="400"/>
    </location>
</feature>
<keyword evidence="6" id="KW-1185">Reference proteome</keyword>
<dbReference type="PANTHER" id="PTHR10357:SF214">
    <property type="entry name" value="GLUCOSYLGLYCERATE PHOSPHORYLASE"/>
    <property type="match status" value="1"/>
</dbReference>
<evidence type="ECO:0000256" key="1">
    <source>
        <dbReference type="ARBA" id="ARBA00022676"/>
    </source>
</evidence>
<dbReference type="Gene3D" id="3.90.400.10">
    <property type="entry name" value="Oligo-1,6-glucosidase, Domain 2"/>
    <property type="match status" value="1"/>
</dbReference>
<dbReference type="InterPro" id="IPR032091">
    <property type="entry name" value="Malt_amylase-like_C"/>
</dbReference>
<evidence type="ECO:0000256" key="2">
    <source>
        <dbReference type="ARBA" id="ARBA00022679"/>
    </source>
</evidence>
<dbReference type="CDD" id="cd11356">
    <property type="entry name" value="AmyAc_Sucrose_phosphorylase-like_1"/>
    <property type="match status" value="1"/>
</dbReference>
<dbReference type="Gene3D" id="2.60.40.1180">
    <property type="entry name" value="Golgi alpha-mannosidase II"/>
    <property type="match status" value="1"/>
</dbReference>
<dbReference type="Pfam" id="PF16657">
    <property type="entry name" value="Malt_amylase_C"/>
    <property type="match status" value="1"/>
</dbReference>
<feature type="binding site" evidence="3">
    <location>
        <position position="448"/>
    </location>
    <ligand>
        <name>substrate</name>
    </ligand>
</feature>
<organism evidence="5 6">
    <name type="scientific">Pelolinea submarina</name>
    <dbReference type="NCBI Taxonomy" id="913107"/>
    <lineage>
        <taxon>Bacteria</taxon>
        <taxon>Bacillati</taxon>
        <taxon>Chloroflexota</taxon>
        <taxon>Anaerolineae</taxon>
        <taxon>Anaerolineales</taxon>
        <taxon>Anaerolineaceae</taxon>
        <taxon>Pelolinea</taxon>
    </lineage>
</organism>
<protein>
    <submittedName>
        <fullName evidence="5">Sucrose phosphorylase</fullName>
    </submittedName>
</protein>
<comment type="caution">
    <text evidence="5">The sequence shown here is derived from an EMBL/GenBank/DDBJ whole genome shotgun (WGS) entry which is preliminary data.</text>
</comment>
<keyword evidence="2" id="KW-0808">Transferase</keyword>
<dbReference type="EMBL" id="QUMS01000001">
    <property type="protein sequence ID" value="REG10359.1"/>
    <property type="molecule type" value="Genomic_DNA"/>
</dbReference>
<dbReference type="Gene3D" id="3.20.20.80">
    <property type="entry name" value="Glycosidases"/>
    <property type="match status" value="1"/>
</dbReference>
<keyword evidence="1" id="KW-0328">Glycosyltransferase</keyword>
<feature type="binding site" evidence="3">
    <location>
        <begin position="228"/>
        <end position="230"/>
    </location>
    <ligand>
        <name>substrate</name>
    </ligand>
</feature>
<name>A0A3E0AFC8_9CHLR</name>
<feature type="binding site" evidence="3">
    <location>
        <begin position="341"/>
        <end position="342"/>
    </location>
    <ligand>
        <name>substrate</name>
    </ligand>
</feature>
<dbReference type="PANTHER" id="PTHR10357">
    <property type="entry name" value="ALPHA-AMYLASE FAMILY MEMBER"/>
    <property type="match status" value="1"/>
</dbReference>
<dbReference type="InterPro" id="IPR033746">
    <property type="entry name" value="GGa_phosphorylase"/>
</dbReference>
<gene>
    <name evidence="5" type="ORF">DFR64_0214</name>
</gene>
<dbReference type="SMART" id="SM00642">
    <property type="entry name" value="Aamy"/>
    <property type="match status" value="1"/>
</dbReference>
<dbReference type="Proteomes" id="UP000256388">
    <property type="component" value="Unassembled WGS sequence"/>
</dbReference>
<evidence type="ECO:0000256" key="3">
    <source>
        <dbReference type="PIRSR" id="PIRSR003059-2"/>
    </source>
</evidence>
<dbReference type="InterPro" id="IPR006047">
    <property type="entry name" value="GH13_cat_dom"/>
</dbReference>
<dbReference type="PIRSF" id="PIRSF003059">
    <property type="entry name" value="Sucrose_phosphorylase"/>
    <property type="match status" value="1"/>
</dbReference>
<evidence type="ECO:0000313" key="6">
    <source>
        <dbReference type="Proteomes" id="UP000256388"/>
    </source>
</evidence>
<dbReference type="InterPro" id="IPR045857">
    <property type="entry name" value="O16G_dom_2"/>
</dbReference>
<dbReference type="InterPro" id="IPR017853">
    <property type="entry name" value="GH"/>
</dbReference>
<sequence>MEPLERIRKQLEQIYTGAQAEQAYRAILNRLAQVKAPEAPSGRYAFTQKDMVLITYADQFQFAQAPALKGLAWFAGKYLKGAFNTIHILPFFPYSSDDGFSVIDYYRVADNFGDWTDIRALSEQFRLMVDGVFNHVSRQSAWFRSFLEGQAPFSDYFITVAPDADLSAVMRPRTTPLLTAVLTAQGERQVWTTFSDDQIDLNFANPQVLLEIVDVLLFYVKQGASIIRIDAVPFLWKEIGTDCIHRPQTHAIIKLLRAVLDAAAPNVAVITESNVPFDENISYLGDLAALDGQGDEAQLVYQFSLGPLVLHALSSGSARKLADWVDTLPAPYDYFNFIASHDGIGLLPAQGILDEADIQALIDQTEAHGGLLSYKTDAQGKRQVYELNISLYDFLNDPAAPRPGLDTERYLTSQTIMLELAGVPGVYVHSLFGSGNCKECVAESGRARSINREKFQVEALERELAGDSRAAQILTRYLALAALRAAHPAFSPRAAQRVLRLDEHVFALLRRDGQSGECILCLSNLSQSELKFTLNWQADLGCDHAGEALRDLIAKETIPQEDGRAEIRLAPYQSRWLV</sequence>
<proteinExistence type="predicted"/>
<dbReference type="InterPro" id="IPR016377">
    <property type="entry name" value="Sucrose_GGa_phosphorylase-rel"/>
</dbReference>
<dbReference type="GO" id="GO:0005975">
    <property type="term" value="P:carbohydrate metabolic process"/>
    <property type="evidence" value="ECO:0007669"/>
    <property type="project" value="InterPro"/>
</dbReference>
<reference evidence="5 6" key="1">
    <citation type="submission" date="2018-08" db="EMBL/GenBank/DDBJ databases">
        <title>Genomic Encyclopedia of Type Strains, Phase IV (KMG-IV): sequencing the most valuable type-strain genomes for metagenomic binning, comparative biology and taxonomic classification.</title>
        <authorList>
            <person name="Goeker M."/>
        </authorList>
    </citation>
    <scope>NUCLEOTIDE SEQUENCE [LARGE SCALE GENOMIC DNA]</scope>
    <source>
        <strain evidence="5 6">DSM 23923</strain>
    </source>
</reference>